<keyword evidence="1" id="KW-0472">Membrane</keyword>
<keyword evidence="1" id="KW-1133">Transmembrane helix</keyword>
<evidence type="ECO:0000313" key="2">
    <source>
        <dbReference type="EMBL" id="MBH8589584.1"/>
    </source>
</evidence>
<organism evidence="2 3">
    <name type="scientific">Thermoactinomyces vulgaris</name>
    <dbReference type="NCBI Taxonomy" id="2026"/>
    <lineage>
        <taxon>Bacteria</taxon>
        <taxon>Bacillati</taxon>
        <taxon>Bacillota</taxon>
        <taxon>Bacilli</taxon>
        <taxon>Bacillales</taxon>
        <taxon>Thermoactinomycetaceae</taxon>
        <taxon>Thermoactinomyces</taxon>
    </lineage>
</organism>
<gene>
    <name evidence="2" type="ORF">I8U22_12280</name>
</gene>
<protein>
    <submittedName>
        <fullName evidence="2">Uncharacterized protein</fullName>
    </submittedName>
</protein>
<keyword evidence="3" id="KW-1185">Reference proteome</keyword>
<dbReference type="EMBL" id="JAECVU010000009">
    <property type="protein sequence ID" value="MBH8589584.1"/>
    <property type="molecule type" value="Genomic_DNA"/>
</dbReference>
<dbReference type="Proteomes" id="UP000641910">
    <property type="component" value="Unassembled WGS sequence"/>
</dbReference>
<dbReference type="RefSeq" id="WP_131470884.1">
    <property type="nucleotide sequence ID" value="NZ_CP036487.1"/>
</dbReference>
<accession>A0ABS0QLE0</accession>
<feature type="transmembrane region" description="Helical" evidence="1">
    <location>
        <begin position="77"/>
        <end position="99"/>
    </location>
</feature>
<evidence type="ECO:0000256" key="1">
    <source>
        <dbReference type="SAM" id="Phobius"/>
    </source>
</evidence>
<comment type="caution">
    <text evidence="2">The sequence shown here is derived from an EMBL/GenBank/DDBJ whole genome shotgun (WGS) entry which is preliminary data.</text>
</comment>
<sequence>MHSFFFQEEKKAGIILSSVCGKGMKQIMNRQIVKEHTSYWTLLYRKKRWMRMMESFAFVLGLLVILMFFPFRSQPFIFSVIGLAMVVFFGFPCLYRCWLRPHYTLYPDRLEIRMRSRTETIPLQEMTKDFDLPYGYVIRGKREYLLVSNHFLEKLNGQLEVIKYG</sequence>
<reference evidence="2 3" key="1">
    <citation type="submission" date="2020-12" db="EMBL/GenBank/DDBJ databases">
        <title>WGS of Thermoactinomyces spp.</title>
        <authorList>
            <person name="Cheng K."/>
        </authorList>
    </citation>
    <scope>NUCLEOTIDE SEQUENCE [LARGE SCALE GENOMIC DNA]</scope>
    <source>
        <strain evidence="3">CICC 10650\ACCC 41061</strain>
    </source>
</reference>
<proteinExistence type="predicted"/>
<keyword evidence="1" id="KW-0812">Transmembrane</keyword>
<name>A0ABS0QLE0_THEVU</name>
<feature type="transmembrane region" description="Helical" evidence="1">
    <location>
        <begin position="52"/>
        <end position="71"/>
    </location>
</feature>
<evidence type="ECO:0000313" key="3">
    <source>
        <dbReference type="Proteomes" id="UP000641910"/>
    </source>
</evidence>